<evidence type="ECO:0000256" key="2">
    <source>
        <dbReference type="SAM" id="SignalP"/>
    </source>
</evidence>
<proteinExistence type="predicted"/>
<dbReference type="InterPro" id="IPR029063">
    <property type="entry name" value="SAM-dependent_MTases_sf"/>
</dbReference>
<gene>
    <name evidence="3" type="ORF">PECAL_6P05300</name>
</gene>
<keyword evidence="2" id="KW-0732">Signal</keyword>
<dbReference type="Gene3D" id="3.40.50.150">
    <property type="entry name" value="Vaccinia Virus protein VP39"/>
    <property type="match status" value="1"/>
</dbReference>
<accession>A0A8J2T072</accession>
<evidence type="ECO:0000313" key="4">
    <source>
        <dbReference type="Proteomes" id="UP000789595"/>
    </source>
</evidence>
<organism evidence="3 4">
    <name type="scientific">Pelagomonas calceolata</name>
    <dbReference type="NCBI Taxonomy" id="35677"/>
    <lineage>
        <taxon>Eukaryota</taxon>
        <taxon>Sar</taxon>
        <taxon>Stramenopiles</taxon>
        <taxon>Ochrophyta</taxon>
        <taxon>Pelagophyceae</taxon>
        <taxon>Pelagomonadales</taxon>
        <taxon>Pelagomonadaceae</taxon>
        <taxon>Pelagomonas</taxon>
    </lineage>
</organism>
<dbReference type="Proteomes" id="UP000789595">
    <property type="component" value="Unassembled WGS sequence"/>
</dbReference>
<dbReference type="SUPFAM" id="SSF53335">
    <property type="entry name" value="S-adenosyl-L-methionine-dependent methyltransferases"/>
    <property type="match status" value="1"/>
</dbReference>
<feature type="chain" id="PRO_5035329093" evidence="2">
    <location>
        <begin position="23"/>
        <end position="379"/>
    </location>
</feature>
<sequence>MGQRQCCGVRVWFFLALGTARGDERDRHVCGPLSFELDGVVHYLSATRMEAPHAAAAFARRVGPTFFGGGCAAGDTRCVAEALVADLLAACGDDEVETRIAPMGGSEYEWWFAEQDDTGRGTMKVRHYLDAYERHFALARARARAGRRVALLELGVQSGGSLDMWRAVLGPSAEIHGVDVDPRCARSHDPAAGTFVWIGDAGNATFLAHVLAAAAPLDVVLDDASHRSEDMIAAFEALYPSVRPDGGVYAIEDVVTNYWPYYDRVRAEDGLSFVEFAKRKVDELNAWNSEPRVRGARRDRCLTPPLRHRRNGDSHRHGGAPVTDFTRNTSSLHFYDGIVFFEKRPHPMWTRIAVGTDTLDYAFNMNSGTAGEAGMGTVT</sequence>
<reference evidence="3" key="1">
    <citation type="submission" date="2021-11" db="EMBL/GenBank/DDBJ databases">
        <authorList>
            <consortium name="Genoscope - CEA"/>
            <person name="William W."/>
        </authorList>
    </citation>
    <scope>NUCLEOTIDE SEQUENCE</scope>
</reference>
<dbReference type="AlphaFoldDB" id="A0A8J2T072"/>
<comment type="caution">
    <text evidence="3">The sequence shown here is derived from an EMBL/GenBank/DDBJ whole genome shotgun (WGS) entry which is preliminary data.</text>
</comment>
<keyword evidence="4" id="KW-1185">Reference proteome</keyword>
<feature type="region of interest" description="Disordered" evidence="1">
    <location>
        <begin position="304"/>
        <end position="324"/>
    </location>
</feature>
<dbReference type="OrthoDB" id="567606at2759"/>
<evidence type="ECO:0000313" key="3">
    <source>
        <dbReference type="EMBL" id="CAH0378929.1"/>
    </source>
</evidence>
<feature type="signal peptide" evidence="2">
    <location>
        <begin position="1"/>
        <end position="22"/>
    </location>
</feature>
<evidence type="ECO:0000256" key="1">
    <source>
        <dbReference type="SAM" id="MobiDB-lite"/>
    </source>
</evidence>
<protein>
    <submittedName>
        <fullName evidence="3">Uncharacterized protein</fullName>
    </submittedName>
</protein>
<name>A0A8J2T072_9STRA</name>
<dbReference type="EMBL" id="CAKKNE010000006">
    <property type="protein sequence ID" value="CAH0378929.1"/>
    <property type="molecule type" value="Genomic_DNA"/>
</dbReference>